<feature type="compositionally biased region" description="Acidic residues" evidence="3">
    <location>
        <begin position="241"/>
        <end position="277"/>
    </location>
</feature>
<evidence type="ECO:0000313" key="6">
    <source>
        <dbReference type="Proteomes" id="UP000823674"/>
    </source>
</evidence>
<dbReference type="PANTHER" id="PTHR46236:SF7">
    <property type="entry name" value="PROTEIN RESTRICTED TEV MOVEMENT 3"/>
    <property type="match status" value="1"/>
</dbReference>
<dbReference type="InterPro" id="IPR050804">
    <property type="entry name" value="MCC"/>
</dbReference>
<keyword evidence="1 2" id="KW-0175">Coiled coil</keyword>
<sequence>MEQSSRRRNVGSEQERKLSGLLSNVSKPTVSLSPLETLFTNFVIQFDSLSTSMSMGEQVEKRFTWVLKNFSDLQDEPSYSRPFLFAGCNWHIIAYPKGYDKCRHLSLYLGIVNPESLPSGWRRELKFRLTLVNKVWRSDTKVLEGQRWFDASSSVWGFKEFMPLSTVRYRDNKFLVGDKIVIVAELHLFPLVVETVKIIQPLSCNEGSQVADGKSQNAASSQEKVVDFDVSQDVDASKEGVDDDDGASEEGSDDDGTYQEGSDDDDVSEEGQNDDDASSLVSEDGREKGSLEDGSLTVGNCAMECNNVASETEVSDVDYDDAPIEDPGDDDVIENDQGDDNTSSLSSGVSDRDVGSLNKFEDASQGVEDGDKQCNKVASVTEASNDFPEEVQPVEETKDANGFQVFSSQVESVSHIFRRHPDIALGFRPKNRQIRRAYMCELLSLIDFLCQSPEKLSEDDLSNADDTLADLIDVGFKLDWLKIKLNEVSEKKQKEKGSEGRLRTMEEQLLKLKLMFLDLETQLHKEKEEALAARAPFSFNDVVSKIFSTNLAVPSKNAHTPSNTGREMKAILIPVGYVIMTISIQLVPVLSFSPPRSMEKKVDKKFTWVIKDFSSLQSEKIFSDKFVVSGCKWYISAYPKGYKVDNFLSLYLEVPDYGSLPSDWRRHARYRLIVVNQRSEKLSRQLEVQHWFDVKSNSWGFPSMLSLDEINSKDGGFLVNGELKIAIEIDLLEIIGKVEGNGFHLLSSQVESVSRMFEKHPETASEVHLRNPNIRTGYMNLLLSLIDTLRQSPQELPKDEAHYALQSLTDAGFKLDWLEKKISQVSEMKENAKDGEIHRQEIEKELKDLKQKCSDVEAQLEKEKSKALAAKTLFFLTPMAKQVGNKFAWVIKDFSSLREKCYSPPVQIGDCKWRLSIYPKGLFNKEQDLSLFLEVADVKSLPFGWKRLVKFRLTIAKEVSEVPSPLLSLFEQGPSVLKKSHRWFDQNNSEWGFPYMIPLAKIHDKNEGFLVNDQLMIVAEVDVLQVVVTSEKPEETNPLNQVESVSSIQDCVVEFRARNQHLKTACTNVLLSLTQTLCQTPQELSVDDLVEAGKTLAYMKDSGLEVEWLVKKLNEVKAKKQEQSVQKIVLRGPQVLGFSVSSPRSMEKKFDKKFTWVIKDFSSLQSVNILSDTFVVRGCKWQLNAYPKGNKGQNFLSLFLEVACCGSLPSGWRRHARFRLIVVNQRSETLSRQLEKANGWGFQSMLSLDEINAKDSGFLVNGELKIVVEIELLEVIGKVDVNGFHFLSSQVEFVSRMFEKHPETASEVHLKNPNLRTGYMSLLLSLIDTLCQSPHKLPKDYLGEAYYALESLTDAGFKLDWLEKKISQVSEKKEREKDGEIRRLEIEKELKNLKEKCSDLEAQLEKEKSEASISSS</sequence>
<dbReference type="SMART" id="SM00061">
    <property type="entry name" value="MATH"/>
    <property type="match status" value="4"/>
</dbReference>
<dbReference type="InterPro" id="IPR008974">
    <property type="entry name" value="TRAF-like"/>
</dbReference>
<name>A0ABQ7KZM7_BRACM</name>
<dbReference type="SUPFAM" id="SSF49599">
    <property type="entry name" value="TRAF domain-like"/>
    <property type="match status" value="4"/>
</dbReference>
<dbReference type="Pfam" id="PF22486">
    <property type="entry name" value="MATH_2"/>
    <property type="match status" value="4"/>
</dbReference>
<feature type="compositionally biased region" description="Polar residues" evidence="3">
    <location>
        <begin position="207"/>
        <end position="223"/>
    </location>
</feature>
<feature type="domain" description="MATH" evidence="4">
    <location>
        <begin position="1151"/>
        <end position="1270"/>
    </location>
</feature>
<feature type="compositionally biased region" description="Polar residues" evidence="3">
    <location>
        <begin position="340"/>
        <end position="349"/>
    </location>
</feature>
<evidence type="ECO:0000256" key="3">
    <source>
        <dbReference type="SAM" id="MobiDB-lite"/>
    </source>
</evidence>
<feature type="region of interest" description="Disordered" evidence="3">
    <location>
        <begin position="207"/>
        <end position="297"/>
    </location>
</feature>
<keyword evidence="6" id="KW-1185">Reference proteome</keyword>
<dbReference type="InterPro" id="IPR002083">
    <property type="entry name" value="MATH/TRAF_dom"/>
</dbReference>
<feature type="region of interest" description="Disordered" evidence="3">
    <location>
        <begin position="312"/>
        <end position="356"/>
    </location>
</feature>
<comment type="caution">
    <text evidence="5">The sequence shown here is derived from an EMBL/GenBank/DDBJ whole genome shotgun (WGS) entry which is preliminary data.</text>
</comment>
<accession>A0ABQ7KZM7</accession>
<dbReference type="Proteomes" id="UP000823674">
    <property type="component" value="Chromosome A07"/>
</dbReference>
<dbReference type="Gene3D" id="2.60.210.10">
    <property type="entry name" value="Apoptosis, Tumor Necrosis Factor Receptor Associated Protein 2, Chain A"/>
    <property type="match status" value="4"/>
</dbReference>
<dbReference type="CDD" id="cd00121">
    <property type="entry name" value="MATH"/>
    <property type="match status" value="4"/>
</dbReference>
<evidence type="ECO:0000256" key="1">
    <source>
        <dbReference type="ARBA" id="ARBA00023054"/>
    </source>
</evidence>
<proteinExistence type="predicted"/>
<feature type="domain" description="MATH" evidence="4">
    <location>
        <begin position="603"/>
        <end position="729"/>
    </location>
</feature>
<evidence type="ECO:0000256" key="2">
    <source>
        <dbReference type="SAM" id="Coils"/>
    </source>
</evidence>
<feature type="domain" description="MATH" evidence="4">
    <location>
        <begin position="884"/>
        <end position="1021"/>
    </location>
</feature>
<feature type="coiled-coil region" evidence="2">
    <location>
        <begin position="825"/>
        <end position="866"/>
    </location>
</feature>
<gene>
    <name evidence="5" type="primary">A07p030150.1_BraROA</name>
    <name evidence="5" type="ORF">IGI04_027585</name>
</gene>
<dbReference type="EMBL" id="JADBGQ010000009">
    <property type="protein sequence ID" value="KAG5379743.1"/>
    <property type="molecule type" value="Genomic_DNA"/>
</dbReference>
<protein>
    <recommendedName>
        <fullName evidence="4">MATH domain-containing protein</fullName>
    </recommendedName>
</protein>
<feature type="coiled-coil region" evidence="2">
    <location>
        <begin position="1376"/>
        <end position="1410"/>
    </location>
</feature>
<dbReference type="PROSITE" id="PS50144">
    <property type="entry name" value="MATH"/>
    <property type="match status" value="4"/>
</dbReference>
<dbReference type="PANTHER" id="PTHR46236">
    <property type="entry name" value="TRAF-LIKE SUPERFAMILY PROTEIN"/>
    <property type="match status" value="1"/>
</dbReference>
<evidence type="ECO:0000259" key="4">
    <source>
        <dbReference type="PROSITE" id="PS50144"/>
    </source>
</evidence>
<reference evidence="5 6" key="1">
    <citation type="submission" date="2021-03" db="EMBL/GenBank/DDBJ databases">
        <authorList>
            <person name="King G.J."/>
            <person name="Bancroft I."/>
            <person name="Baten A."/>
            <person name="Bloomfield J."/>
            <person name="Borpatragohain P."/>
            <person name="He Z."/>
            <person name="Irish N."/>
            <person name="Irwin J."/>
            <person name="Liu K."/>
            <person name="Mauleon R.P."/>
            <person name="Moore J."/>
            <person name="Morris R."/>
            <person name="Ostergaard L."/>
            <person name="Wang B."/>
            <person name="Wells R."/>
        </authorList>
    </citation>
    <scope>NUCLEOTIDE SEQUENCE [LARGE SCALE GENOMIC DNA]</scope>
    <source>
        <strain evidence="5">R-o-18</strain>
        <tissue evidence="5">Leaf</tissue>
    </source>
</reference>
<evidence type="ECO:0000313" key="5">
    <source>
        <dbReference type="EMBL" id="KAG5379743.1"/>
    </source>
</evidence>
<feature type="compositionally biased region" description="Acidic residues" evidence="3">
    <location>
        <begin position="313"/>
        <end position="339"/>
    </location>
</feature>
<feature type="domain" description="MATH" evidence="4">
    <location>
        <begin position="60"/>
        <end position="186"/>
    </location>
</feature>
<organism evidence="5 6">
    <name type="scientific">Brassica rapa subsp. trilocularis</name>
    <dbReference type="NCBI Taxonomy" id="1813537"/>
    <lineage>
        <taxon>Eukaryota</taxon>
        <taxon>Viridiplantae</taxon>
        <taxon>Streptophyta</taxon>
        <taxon>Embryophyta</taxon>
        <taxon>Tracheophyta</taxon>
        <taxon>Spermatophyta</taxon>
        <taxon>Magnoliopsida</taxon>
        <taxon>eudicotyledons</taxon>
        <taxon>Gunneridae</taxon>
        <taxon>Pentapetalae</taxon>
        <taxon>rosids</taxon>
        <taxon>malvids</taxon>
        <taxon>Brassicales</taxon>
        <taxon>Brassicaceae</taxon>
        <taxon>Brassiceae</taxon>
        <taxon>Brassica</taxon>
    </lineage>
</organism>